<proteinExistence type="inferred from homology"/>
<feature type="transmembrane region" description="Helical" evidence="7">
    <location>
        <begin position="12"/>
        <end position="34"/>
    </location>
</feature>
<evidence type="ECO:0000256" key="5">
    <source>
        <dbReference type="ARBA" id="ARBA00023136"/>
    </source>
</evidence>
<keyword evidence="3 6" id="KW-0812">Transmembrane</keyword>
<feature type="transmembrane region" description="Helical" evidence="7">
    <location>
        <begin position="130"/>
        <end position="150"/>
    </location>
</feature>
<dbReference type="GO" id="GO:0015250">
    <property type="term" value="F:water channel activity"/>
    <property type="evidence" value="ECO:0007669"/>
    <property type="project" value="TreeGrafter"/>
</dbReference>
<feature type="transmembrane region" description="Helical" evidence="7">
    <location>
        <begin position="93"/>
        <end position="115"/>
    </location>
</feature>
<name>A0A7W9J6H1_9ACTN</name>
<keyword evidence="4 7" id="KW-1133">Transmembrane helix</keyword>
<evidence type="ECO:0000256" key="7">
    <source>
        <dbReference type="SAM" id="Phobius"/>
    </source>
</evidence>
<dbReference type="PRINTS" id="PR00783">
    <property type="entry name" value="MINTRINSICP"/>
</dbReference>
<evidence type="ECO:0000256" key="4">
    <source>
        <dbReference type="ARBA" id="ARBA00022989"/>
    </source>
</evidence>
<feature type="transmembrane region" description="Helical" evidence="7">
    <location>
        <begin position="54"/>
        <end position="81"/>
    </location>
</feature>
<gene>
    <name evidence="8" type="ORF">HDA39_002547</name>
</gene>
<evidence type="ECO:0000256" key="1">
    <source>
        <dbReference type="ARBA" id="ARBA00004141"/>
    </source>
</evidence>
<dbReference type="Pfam" id="PF00230">
    <property type="entry name" value="MIP"/>
    <property type="match status" value="1"/>
</dbReference>
<dbReference type="RefSeq" id="WP_184795413.1">
    <property type="nucleotide sequence ID" value="NZ_JACHMY010000001.1"/>
</dbReference>
<dbReference type="InterPro" id="IPR034294">
    <property type="entry name" value="Aquaporin_transptr"/>
</dbReference>
<evidence type="ECO:0000256" key="6">
    <source>
        <dbReference type="RuleBase" id="RU000477"/>
    </source>
</evidence>
<dbReference type="Gene3D" id="1.20.1080.10">
    <property type="entry name" value="Glycerol uptake facilitator protein"/>
    <property type="match status" value="2"/>
</dbReference>
<dbReference type="EMBL" id="JACHMY010000001">
    <property type="protein sequence ID" value="MBB5835813.1"/>
    <property type="molecule type" value="Genomic_DNA"/>
</dbReference>
<dbReference type="SUPFAM" id="SSF81338">
    <property type="entry name" value="Aquaporin-like"/>
    <property type="match status" value="1"/>
</dbReference>
<protein>
    <submittedName>
        <fullName evidence="8">Glycerol uptake facilitator-like aquaporin</fullName>
    </submittedName>
</protein>
<comment type="caution">
    <text evidence="8">The sequence shown here is derived from an EMBL/GenBank/DDBJ whole genome shotgun (WGS) entry which is preliminary data.</text>
</comment>
<sequence length="249" mass="24899">MNAIPLWRRVVAEGIGTGLLVTVVVGSGIAAASLSPNDVGLQLLENAFATALGLAVLILMIGPVSGAHFNPVVSVVDWWIGRRSGAGLTPTDLAAYIPAQIGGAVLGAVLANLMYDEAAVSWSTTDRTAGHLLIGEVVATAGLIVLIFALAASGRAAVAPAAVGAYIGSAYWFTSSTSFANPAVSIGRAFSDTFAGIAPGSLPGFVIAQVIGAAVGVGLLRLLYPAAGRAADDVVTPHTENPATAGVSK</sequence>
<organism evidence="8 9">
    <name type="scientific">Kribbella italica</name>
    <dbReference type="NCBI Taxonomy" id="1540520"/>
    <lineage>
        <taxon>Bacteria</taxon>
        <taxon>Bacillati</taxon>
        <taxon>Actinomycetota</taxon>
        <taxon>Actinomycetes</taxon>
        <taxon>Propionibacteriales</taxon>
        <taxon>Kribbellaceae</taxon>
        <taxon>Kribbella</taxon>
    </lineage>
</organism>
<evidence type="ECO:0000313" key="8">
    <source>
        <dbReference type="EMBL" id="MBB5835813.1"/>
    </source>
</evidence>
<comment type="similarity">
    <text evidence="2 6">Belongs to the MIP/aquaporin (TC 1.A.8) family.</text>
</comment>
<dbReference type="InterPro" id="IPR023271">
    <property type="entry name" value="Aquaporin-like"/>
</dbReference>
<dbReference type="AlphaFoldDB" id="A0A7W9J6H1"/>
<feature type="transmembrane region" description="Helical" evidence="7">
    <location>
        <begin position="194"/>
        <end position="220"/>
    </location>
</feature>
<evidence type="ECO:0000256" key="3">
    <source>
        <dbReference type="ARBA" id="ARBA00022692"/>
    </source>
</evidence>
<comment type="subcellular location">
    <subcellularLocation>
        <location evidence="1">Membrane</location>
        <topology evidence="1">Multi-pass membrane protein</topology>
    </subcellularLocation>
</comment>
<keyword evidence="6" id="KW-0813">Transport</keyword>
<evidence type="ECO:0000256" key="2">
    <source>
        <dbReference type="ARBA" id="ARBA00006175"/>
    </source>
</evidence>
<evidence type="ECO:0000313" key="9">
    <source>
        <dbReference type="Proteomes" id="UP000549971"/>
    </source>
</evidence>
<dbReference type="PANTHER" id="PTHR19139:SF199">
    <property type="entry name" value="MIP17260P"/>
    <property type="match status" value="1"/>
</dbReference>
<accession>A0A7W9J6H1</accession>
<dbReference type="PANTHER" id="PTHR19139">
    <property type="entry name" value="AQUAPORIN TRANSPORTER"/>
    <property type="match status" value="1"/>
</dbReference>
<dbReference type="Proteomes" id="UP000549971">
    <property type="component" value="Unassembled WGS sequence"/>
</dbReference>
<keyword evidence="9" id="KW-1185">Reference proteome</keyword>
<dbReference type="InterPro" id="IPR000425">
    <property type="entry name" value="MIP"/>
</dbReference>
<keyword evidence="5 7" id="KW-0472">Membrane</keyword>
<dbReference type="GO" id="GO:0005886">
    <property type="term" value="C:plasma membrane"/>
    <property type="evidence" value="ECO:0007669"/>
    <property type="project" value="TreeGrafter"/>
</dbReference>
<reference evidence="8 9" key="1">
    <citation type="submission" date="2020-08" db="EMBL/GenBank/DDBJ databases">
        <title>Sequencing the genomes of 1000 actinobacteria strains.</title>
        <authorList>
            <person name="Klenk H.-P."/>
        </authorList>
    </citation>
    <scope>NUCLEOTIDE SEQUENCE [LARGE SCALE GENOMIC DNA]</scope>
    <source>
        <strain evidence="8 9">DSM 28967</strain>
    </source>
</reference>